<gene>
    <name evidence="1" type="ORF">S03H2_24898</name>
</gene>
<name>X1HBK5_9ZZZZ</name>
<evidence type="ECO:0000313" key="1">
    <source>
        <dbReference type="EMBL" id="GAH42693.1"/>
    </source>
</evidence>
<dbReference type="EMBL" id="BARU01013952">
    <property type="protein sequence ID" value="GAH42693.1"/>
    <property type="molecule type" value="Genomic_DNA"/>
</dbReference>
<comment type="caution">
    <text evidence="1">The sequence shown here is derived from an EMBL/GenBank/DDBJ whole genome shotgun (WGS) entry which is preliminary data.</text>
</comment>
<accession>X1HBK5</accession>
<reference evidence="1" key="1">
    <citation type="journal article" date="2014" name="Front. Microbiol.">
        <title>High frequency of phylogenetically diverse reductive dehalogenase-homologous genes in deep subseafloor sedimentary metagenomes.</title>
        <authorList>
            <person name="Kawai M."/>
            <person name="Futagami T."/>
            <person name="Toyoda A."/>
            <person name="Takaki Y."/>
            <person name="Nishi S."/>
            <person name="Hori S."/>
            <person name="Arai W."/>
            <person name="Tsubouchi T."/>
            <person name="Morono Y."/>
            <person name="Uchiyama I."/>
            <person name="Ito T."/>
            <person name="Fujiyama A."/>
            <person name="Inagaki F."/>
            <person name="Takami H."/>
        </authorList>
    </citation>
    <scope>NUCLEOTIDE SEQUENCE</scope>
    <source>
        <strain evidence="1">Expedition CK06-06</strain>
    </source>
</reference>
<organism evidence="1">
    <name type="scientific">marine sediment metagenome</name>
    <dbReference type="NCBI Taxonomy" id="412755"/>
    <lineage>
        <taxon>unclassified sequences</taxon>
        <taxon>metagenomes</taxon>
        <taxon>ecological metagenomes</taxon>
    </lineage>
</organism>
<sequence length="50" mass="5973">IEKLNPISEIFRYTTNETLDLYPFTLDVIYIPQKLQKYCGHALPWNYVPI</sequence>
<proteinExistence type="predicted"/>
<dbReference type="AlphaFoldDB" id="X1HBK5"/>
<feature type="non-terminal residue" evidence="1">
    <location>
        <position position="1"/>
    </location>
</feature>
<protein>
    <submittedName>
        <fullName evidence="1">Uncharacterized protein</fullName>
    </submittedName>
</protein>